<dbReference type="Proteomes" id="UP000319801">
    <property type="component" value="Unassembled WGS sequence"/>
</dbReference>
<accession>A0A556UES1</accession>
<dbReference type="AlphaFoldDB" id="A0A556UES1"/>
<dbReference type="OrthoDB" id="9834380at2759"/>
<evidence type="ECO:0000313" key="2">
    <source>
        <dbReference type="EMBL" id="TSO37103.1"/>
    </source>
</evidence>
<name>A0A556UES1_BAGYA</name>
<sequence length="73" mass="7701">MAGMSIDDIKQQVEQKLAQNQRMPPGPIAPPAGSRHSHRAPVQPALSLTRPPVPGSAAHVFPSRGPQVSADTM</sequence>
<keyword evidence="3" id="KW-1185">Reference proteome</keyword>
<comment type="caution">
    <text evidence="2">The sequence shown here is derived from an EMBL/GenBank/DDBJ whole genome shotgun (WGS) entry which is preliminary data.</text>
</comment>
<evidence type="ECO:0000256" key="1">
    <source>
        <dbReference type="SAM" id="MobiDB-lite"/>
    </source>
</evidence>
<reference evidence="2 3" key="1">
    <citation type="journal article" date="2019" name="Genome Biol. Evol.">
        <title>Whole-Genome Sequencing of the Giant Devil Catfish, Bagarius yarrelli.</title>
        <authorList>
            <person name="Jiang W."/>
            <person name="Lv Y."/>
            <person name="Cheng L."/>
            <person name="Yang K."/>
            <person name="Chao B."/>
            <person name="Wang X."/>
            <person name="Li Y."/>
            <person name="Pan X."/>
            <person name="You X."/>
            <person name="Zhang Y."/>
            <person name="Yang J."/>
            <person name="Li J."/>
            <person name="Zhang X."/>
            <person name="Liu S."/>
            <person name="Sun C."/>
            <person name="Yang J."/>
            <person name="Shi Q."/>
        </authorList>
    </citation>
    <scope>NUCLEOTIDE SEQUENCE [LARGE SCALE GENOMIC DNA]</scope>
    <source>
        <strain evidence="2">JWS20170419001</strain>
        <tissue evidence="2">Muscle</tissue>
    </source>
</reference>
<gene>
    <name evidence="2" type="ORF">Baya_10070</name>
</gene>
<evidence type="ECO:0000313" key="3">
    <source>
        <dbReference type="Proteomes" id="UP000319801"/>
    </source>
</evidence>
<organism evidence="2 3">
    <name type="scientific">Bagarius yarrelli</name>
    <name type="common">Goonch</name>
    <name type="synonym">Bagrus yarrelli</name>
    <dbReference type="NCBI Taxonomy" id="175774"/>
    <lineage>
        <taxon>Eukaryota</taxon>
        <taxon>Metazoa</taxon>
        <taxon>Chordata</taxon>
        <taxon>Craniata</taxon>
        <taxon>Vertebrata</taxon>
        <taxon>Euteleostomi</taxon>
        <taxon>Actinopterygii</taxon>
        <taxon>Neopterygii</taxon>
        <taxon>Teleostei</taxon>
        <taxon>Ostariophysi</taxon>
        <taxon>Siluriformes</taxon>
        <taxon>Sisoridae</taxon>
        <taxon>Sisorinae</taxon>
        <taxon>Bagarius</taxon>
    </lineage>
</organism>
<feature type="region of interest" description="Disordered" evidence="1">
    <location>
        <begin position="1"/>
        <end position="73"/>
    </location>
</feature>
<dbReference type="EMBL" id="VCAZ01000066">
    <property type="protein sequence ID" value="TSO37103.1"/>
    <property type="molecule type" value="Genomic_DNA"/>
</dbReference>
<proteinExistence type="predicted"/>
<protein>
    <submittedName>
        <fullName evidence="2">Uncharacterized protein</fullName>
    </submittedName>
</protein>